<evidence type="ECO:0000313" key="5">
    <source>
        <dbReference type="EMBL" id="AWL06152.1"/>
    </source>
</evidence>
<keyword evidence="6" id="KW-1185">Reference proteome</keyword>
<evidence type="ECO:0000259" key="4">
    <source>
        <dbReference type="PROSITE" id="PS51898"/>
    </source>
</evidence>
<dbReference type="RefSeq" id="WP_109346476.1">
    <property type="nucleotide sequence ID" value="NZ_CP029343.1"/>
</dbReference>
<dbReference type="PROSITE" id="PS51898">
    <property type="entry name" value="TYR_RECOMBINASE"/>
    <property type="match status" value="1"/>
</dbReference>
<dbReference type="KEGG" id="mtim:DIR46_18085"/>
<dbReference type="Pfam" id="PF13356">
    <property type="entry name" value="Arm-DNA-bind_3"/>
    <property type="match status" value="1"/>
</dbReference>
<keyword evidence="3" id="KW-0233">DNA recombination</keyword>
<dbReference type="Gene3D" id="1.10.443.10">
    <property type="entry name" value="Intergrase catalytic core"/>
    <property type="match status" value="1"/>
</dbReference>
<dbReference type="PANTHER" id="PTHR30629">
    <property type="entry name" value="PROPHAGE INTEGRASE"/>
    <property type="match status" value="1"/>
</dbReference>
<dbReference type="AlphaFoldDB" id="A0A2S2DLA3"/>
<accession>A0A2S2DLA3</accession>
<dbReference type="InterPro" id="IPR050808">
    <property type="entry name" value="Phage_Integrase"/>
</dbReference>
<gene>
    <name evidence="5" type="ORF">DIR46_18085</name>
</gene>
<sequence length="431" mass="48092">MAKIKFTAARVDGFTCPPNSKQAFMWDATAPCLGLRVVSSGAKAYVFQAKLNNQTIRTTIGSPSTWDIASAQAEARRLKVLVDSGHDPRVQKAELVAEQAAKRDASRRAETPAREAWDAYMTARASRWSARTLLDHQRLVDPGGRQKKRGRKKGEGETTLPGVLVSVLARPLREIDAEYVRKWLNGETHRSTVAMNAFVRLRGFLNWCAMRAEYKTDVSPNACASCVAKDELPKPAAKSDCLQREQLAPWFKQVREIQNPVASAYLQALLLTGARREEMAGLRWTDVDFKWGTMVLQDKVEANRTIPLTPYVSALLDALPRTNEWVFSSRTAASGRIQEPRKAHNNALEAAELPHVTIHGLRRSFGTLSEWVECPAGVVAQIMGHKPSAIAEKHYIRRPIDLLRMWHTKIEVWMLAQAGVEVPVIDARLSA</sequence>
<dbReference type="EMBL" id="CP029343">
    <property type="protein sequence ID" value="AWL06152.1"/>
    <property type="molecule type" value="Genomic_DNA"/>
</dbReference>
<dbReference type="CDD" id="cd00796">
    <property type="entry name" value="INT_Rci_Hp1_C"/>
    <property type="match status" value="1"/>
</dbReference>
<dbReference type="Gene3D" id="3.30.160.390">
    <property type="entry name" value="Integrase, DNA-binding domain"/>
    <property type="match status" value="1"/>
</dbReference>
<organism evidence="5 6">
    <name type="scientific">Massilia oculi</name>
    <dbReference type="NCBI Taxonomy" id="945844"/>
    <lineage>
        <taxon>Bacteria</taxon>
        <taxon>Pseudomonadati</taxon>
        <taxon>Pseudomonadota</taxon>
        <taxon>Betaproteobacteria</taxon>
        <taxon>Burkholderiales</taxon>
        <taxon>Oxalobacteraceae</taxon>
        <taxon>Telluria group</taxon>
        <taxon>Massilia</taxon>
    </lineage>
</organism>
<dbReference type="GO" id="GO:0006310">
    <property type="term" value="P:DNA recombination"/>
    <property type="evidence" value="ECO:0007669"/>
    <property type="project" value="UniProtKB-KW"/>
</dbReference>
<feature type="domain" description="Tyr recombinase" evidence="4">
    <location>
        <begin position="237"/>
        <end position="408"/>
    </location>
</feature>
<evidence type="ECO:0000313" key="6">
    <source>
        <dbReference type="Proteomes" id="UP000245820"/>
    </source>
</evidence>
<name>A0A2S2DLA3_9BURK</name>
<reference evidence="5 6" key="1">
    <citation type="submission" date="2018-05" db="EMBL/GenBank/DDBJ databases">
        <title>Complete genome sequence of Massilia oculi sp. nov. CCUG 43427T (=DSM 26321T), the type strain of M. oculi, and comparison with genome sequences of other Massilia strains.</title>
        <authorList>
            <person name="Zhu B."/>
        </authorList>
    </citation>
    <scope>NUCLEOTIDE SEQUENCE [LARGE SCALE GENOMIC DNA]</scope>
    <source>
        <strain evidence="5 6">CCUG 43427</strain>
    </source>
</reference>
<dbReference type="InterPro" id="IPR011010">
    <property type="entry name" value="DNA_brk_join_enz"/>
</dbReference>
<dbReference type="InterPro" id="IPR025166">
    <property type="entry name" value="Integrase_DNA_bind_dom"/>
</dbReference>
<dbReference type="Proteomes" id="UP000245820">
    <property type="component" value="Chromosome"/>
</dbReference>
<dbReference type="InterPro" id="IPR038488">
    <property type="entry name" value="Integrase_DNA-bd_sf"/>
</dbReference>
<dbReference type="PANTHER" id="PTHR30629:SF6">
    <property type="entry name" value="PROPHAGE INTEGRASE INTA-RELATED"/>
    <property type="match status" value="1"/>
</dbReference>
<dbReference type="SUPFAM" id="SSF56349">
    <property type="entry name" value="DNA breaking-rejoining enzymes"/>
    <property type="match status" value="1"/>
</dbReference>
<evidence type="ECO:0000256" key="1">
    <source>
        <dbReference type="ARBA" id="ARBA00008857"/>
    </source>
</evidence>
<comment type="similarity">
    <text evidence="1">Belongs to the 'phage' integrase family.</text>
</comment>
<protein>
    <submittedName>
        <fullName evidence="5">Preprotein translocase</fullName>
    </submittedName>
</protein>
<keyword evidence="2" id="KW-0229">DNA integration</keyword>
<dbReference type="InterPro" id="IPR002104">
    <property type="entry name" value="Integrase_catalytic"/>
</dbReference>
<dbReference type="GO" id="GO:0015074">
    <property type="term" value="P:DNA integration"/>
    <property type="evidence" value="ECO:0007669"/>
    <property type="project" value="UniProtKB-KW"/>
</dbReference>
<dbReference type="OrthoDB" id="8556969at2"/>
<proteinExistence type="inferred from homology"/>
<dbReference type="InterPro" id="IPR013762">
    <property type="entry name" value="Integrase-like_cat_sf"/>
</dbReference>
<evidence type="ECO:0000256" key="2">
    <source>
        <dbReference type="ARBA" id="ARBA00022908"/>
    </source>
</evidence>
<evidence type="ECO:0000256" key="3">
    <source>
        <dbReference type="ARBA" id="ARBA00023172"/>
    </source>
</evidence>
<dbReference type="Pfam" id="PF00589">
    <property type="entry name" value="Phage_integrase"/>
    <property type="match status" value="1"/>
</dbReference>
<dbReference type="GO" id="GO:0003677">
    <property type="term" value="F:DNA binding"/>
    <property type="evidence" value="ECO:0007669"/>
    <property type="project" value="InterPro"/>
</dbReference>